<feature type="signal peptide" evidence="1">
    <location>
        <begin position="1"/>
        <end position="23"/>
    </location>
</feature>
<dbReference type="InterPro" id="IPR013424">
    <property type="entry name" value="Ice-binding_C"/>
</dbReference>
<protein>
    <submittedName>
        <fullName evidence="3">PEP-CTERM sorting domain-containing protein</fullName>
    </submittedName>
</protein>
<feature type="domain" description="Ice-binding protein C-terminal" evidence="2">
    <location>
        <begin position="202"/>
        <end position="225"/>
    </location>
</feature>
<dbReference type="Proteomes" id="UP001056201">
    <property type="component" value="Chromosome 2"/>
</dbReference>
<name>A0ABY4S9N6_AQUTE</name>
<dbReference type="RefSeq" id="WP_250196829.1">
    <property type="nucleotide sequence ID" value="NZ_CP097636.1"/>
</dbReference>
<accession>A0ABY4S9N6</accession>
<evidence type="ECO:0000256" key="1">
    <source>
        <dbReference type="SAM" id="SignalP"/>
    </source>
</evidence>
<proteinExistence type="predicted"/>
<feature type="chain" id="PRO_5045582681" evidence="1">
    <location>
        <begin position="24"/>
        <end position="232"/>
    </location>
</feature>
<evidence type="ECO:0000259" key="2">
    <source>
        <dbReference type="Pfam" id="PF07589"/>
    </source>
</evidence>
<reference evidence="3" key="1">
    <citation type="submission" date="2022-05" db="EMBL/GenBank/DDBJ databases">
        <title>An RpoN-dependent PEP-CTERM gene is involved in floc formation of an Aquincola tertiaricarbonis strain.</title>
        <authorList>
            <person name="Qiu D."/>
            <person name="Xia M."/>
        </authorList>
    </citation>
    <scope>NUCLEOTIDE SEQUENCE</scope>
    <source>
        <strain evidence="3">RN12</strain>
    </source>
</reference>
<keyword evidence="1" id="KW-0732">Signal</keyword>
<keyword evidence="4" id="KW-1185">Reference proteome</keyword>
<dbReference type="Pfam" id="PF07589">
    <property type="entry name" value="PEP-CTERM"/>
    <property type="match status" value="1"/>
</dbReference>
<evidence type="ECO:0000313" key="4">
    <source>
        <dbReference type="Proteomes" id="UP001056201"/>
    </source>
</evidence>
<sequence length="232" mass="23000">MSLALRTAALALLAATASAPAWAFSFTSSSYTTSATATAEGLTDSLADSSATTPLPLQTLANAAGLQDFANATAVAEEGLLTATTYADSLAAAASAEAQVRFVGSFADGGRLRFSFDFGSDASASGGSTSGLLTVLITSSLNGSSNTLLSRSIATTGSQSFEFTLAAGSVSTLDLQLLSNAATTGLGQSAQHFAQAGFAVAAVPEPGIWALMALGLAGLAWRVRRPSGASAA</sequence>
<dbReference type="EMBL" id="CP097636">
    <property type="protein sequence ID" value="URI08607.1"/>
    <property type="molecule type" value="Genomic_DNA"/>
</dbReference>
<dbReference type="NCBIfam" id="TIGR02595">
    <property type="entry name" value="PEP_CTERM"/>
    <property type="match status" value="1"/>
</dbReference>
<gene>
    <name evidence="3" type="ORF">MW290_23795</name>
</gene>
<organism evidence="3 4">
    <name type="scientific">Aquincola tertiaricarbonis</name>
    <dbReference type="NCBI Taxonomy" id="391953"/>
    <lineage>
        <taxon>Bacteria</taxon>
        <taxon>Pseudomonadati</taxon>
        <taxon>Pseudomonadota</taxon>
        <taxon>Betaproteobacteria</taxon>
        <taxon>Burkholderiales</taxon>
        <taxon>Sphaerotilaceae</taxon>
        <taxon>Aquincola</taxon>
    </lineage>
</organism>
<evidence type="ECO:0000313" key="3">
    <source>
        <dbReference type="EMBL" id="URI08607.1"/>
    </source>
</evidence>